<proteinExistence type="predicted"/>
<accession>A0A2N1IMZ2</accession>
<comment type="caution">
    <text evidence="1">The sequence shown here is derived from an EMBL/GenBank/DDBJ whole genome shotgun (WGS) entry which is preliminary data.</text>
</comment>
<dbReference type="AlphaFoldDB" id="A0A2N1IMZ2"/>
<reference evidence="1 2" key="1">
    <citation type="submission" date="2017-12" db="EMBL/GenBank/DDBJ databases">
        <title>Isolation and characterization of an aerobic denitrifying Pseudomonas monteilii CY06 from aquaculture ponds.</title>
        <authorList>
            <person name="Ma Q."/>
            <person name="Cai Y."/>
            <person name="He Z."/>
        </authorList>
    </citation>
    <scope>NUCLEOTIDE SEQUENCE [LARGE SCALE GENOMIC DNA]</scope>
    <source>
        <strain evidence="1 2">CY06</strain>
    </source>
</reference>
<gene>
    <name evidence="1" type="ORF">CXB65_21310</name>
</gene>
<protein>
    <submittedName>
        <fullName evidence="1">Uncharacterized protein</fullName>
    </submittedName>
</protein>
<evidence type="ECO:0000313" key="1">
    <source>
        <dbReference type="EMBL" id="PKI19602.1"/>
    </source>
</evidence>
<name>A0A2N1IMZ2_9PSED</name>
<sequence length="640" mass="73012">MKYLNLLGYRRTDDSQCSATRAITLLALAIVDCDEHLIIKQLNHLKYLYPEIPKRIICAKLARIRTKETEHCRKVFLSQQNEAYINSDHGSLPLKSSFHLERLQLYAWLSINHKEQRLLRKEKHLFAFNAKYSISKIRSIEQKILELRTKKKLSLDKLVNQLTVKSLQEKLAVSATCIQEAVSEKLLSPYLGPRRQWFFSPEDVEQFSCKFISIQLLSTQQAISPKIIRKALKRFRSLDVGISKPAFHRYIISTHQKDAVMKWLNRAEIRPLHSKQPHHVLPHLTGMEKGTWLSAKEASIEIGIAPITLKDLINKRLLQCDYRQKSGNGYALNQAHILDFKKTYIGVTESCGLLKCNLHATSRILKGSGILPITGPGVDGGERNFFLRSDVLAHAKSLATLNTERTQYFNTEDACKKLKISKESVTTLMTIGVLPARNLTGEQEIALDKTSIEEFYTTYSTANTIAKALNISTSCLRQELKKKGIAPIAGTQQKKVGQHIYELNFVKEIYPSIETMIMTNKKHSNSHLISASVLMERYNISTRQFSLLFTYSGFVPYLEIPCKGPKGYHFTKSNARKISRILDKYLTFRQADKFFGHYGLTQFLVLQNKLTSSHPLLPHSNFPMIDRASLLKYIASKTAL</sequence>
<organism evidence="1 2">
    <name type="scientific">Pseudomonas monteilii</name>
    <dbReference type="NCBI Taxonomy" id="76759"/>
    <lineage>
        <taxon>Bacteria</taxon>
        <taxon>Pseudomonadati</taxon>
        <taxon>Pseudomonadota</taxon>
        <taxon>Gammaproteobacteria</taxon>
        <taxon>Pseudomonadales</taxon>
        <taxon>Pseudomonadaceae</taxon>
        <taxon>Pseudomonas</taxon>
    </lineage>
</organism>
<evidence type="ECO:0000313" key="2">
    <source>
        <dbReference type="Proteomes" id="UP000233399"/>
    </source>
</evidence>
<dbReference type="Proteomes" id="UP000233399">
    <property type="component" value="Unassembled WGS sequence"/>
</dbReference>
<dbReference type="EMBL" id="PJCG01000052">
    <property type="protein sequence ID" value="PKI19602.1"/>
    <property type="molecule type" value="Genomic_DNA"/>
</dbReference>